<organism evidence="2 3">
    <name type="scientific">Hydra vulgaris</name>
    <name type="common">Hydra</name>
    <name type="synonym">Hydra attenuata</name>
    <dbReference type="NCBI Taxonomy" id="6087"/>
    <lineage>
        <taxon>Eukaryota</taxon>
        <taxon>Metazoa</taxon>
        <taxon>Cnidaria</taxon>
        <taxon>Hydrozoa</taxon>
        <taxon>Hydroidolina</taxon>
        <taxon>Anthoathecata</taxon>
        <taxon>Aplanulata</taxon>
        <taxon>Hydridae</taxon>
        <taxon>Hydra</taxon>
    </lineage>
</organism>
<reference evidence="3" key="1">
    <citation type="submission" date="2025-08" db="UniProtKB">
        <authorList>
            <consortium name="RefSeq"/>
        </authorList>
    </citation>
    <scope>IDENTIFICATION</scope>
</reference>
<dbReference type="Proteomes" id="UP001652625">
    <property type="component" value="Chromosome 05"/>
</dbReference>
<protein>
    <submittedName>
        <fullName evidence="3">Uncharacterized protein LOC101241262 isoform X2</fullName>
    </submittedName>
</protein>
<feature type="signal peptide" evidence="1">
    <location>
        <begin position="1"/>
        <end position="19"/>
    </location>
</feature>
<sequence length="126" mass="14112">MISLILLLTSLASIGHINCLTQCYLCDESTNCGSEKIDYCGGEQDTCYMMKFISLNGQNVTSAGCKTWSECGTPTGIRKMCFLRLKCEVNMCCMTDNCNYSDAKWIKLDKRLFSLVALVIAYLIRN</sequence>
<dbReference type="SUPFAM" id="SSF57302">
    <property type="entry name" value="Snake toxin-like"/>
    <property type="match status" value="1"/>
</dbReference>
<feature type="chain" id="PRO_5046099468" evidence="1">
    <location>
        <begin position="20"/>
        <end position="126"/>
    </location>
</feature>
<keyword evidence="2" id="KW-1185">Reference proteome</keyword>
<dbReference type="GeneID" id="101241262"/>
<dbReference type="InterPro" id="IPR045860">
    <property type="entry name" value="Snake_toxin-like_sf"/>
</dbReference>
<proteinExistence type="predicted"/>
<evidence type="ECO:0000256" key="1">
    <source>
        <dbReference type="SAM" id="SignalP"/>
    </source>
</evidence>
<dbReference type="RefSeq" id="XP_065654199.1">
    <property type="nucleotide sequence ID" value="XM_065798127.1"/>
</dbReference>
<gene>
    <name evidence="3" type="primary">LOC101241262</name>
</gene>
<name>A0ABM4BY86_HYDVU</name>
<evidence type="ECO:0000313" key="2">
    <source>
        <dbReference type="Proteomes" id="UP001652625"/>
    </source>
</evidence>
<evidence type="ECO:0000313" key="3">
    <source>
        <dbReference type="RefSeq" id="XP_065654199.1"/>
    </source>
</evidence>
<keyword evidence="1" id="KW-0732">Signal</keyword>
<accession>A0ABM4BY86</accession>